<dbReference type="HAMAP" id="MF_00161">
    <property type="entry name" value="LspA"/>
    <property type="match status" value="1"/>
</dbReference>
<evidence type="ECO:0000256" key="3">
    <source>
        <dbReference type="ARBA" id="ARBA00022692"/>
    </source>
</evidence>
<feature type="transmembrane region" description="Helical" evidence="7">
    <location>
        <begin position="6"/>
        <end position="24"/>
    </location>
</feature>
<protein>
    <submittedName>
        <fullName evidence="8">Lipoprotein signal peptidase</fullName>
        <ecNumber evidence="8">3.4.23.36</ecNumber>
    </submittedName>
</protein>
<keyword evidence="4 8" id="KW-0378">Hydrolase</keyword>
<dbReference type="EMBL" id="FPHR01000014">
    <property type="protein sequence ID" value="SFV76973.1"/>
    <property type="molecule type" value="Genomic_DNA"/>
</dbReference>
<evidence type="ECO:0000256" key="6">
    <source>
        <dbReference type="ARBA" id="ARBA00023136"/>
    </source>
</evidence>
<feature type="transmembrane region" description="Helical" evidence="7">
    <location>
        <begin position="128"/>
        <end position="148"/>
    </location>
</feature>
<dbReference type="GO" id="GO:0016020">
    <property type="term" value="C:membrane"/>
    <property type="evidence" value="ECO:0007669"/>
    <property type="project" value="InterPro"/>
</dbReference>
<keyword evidence="6 7" id="KW-0472">Membrane</keyword>
<dbReference type="Pfam" id="PF01252">
    <property type="entry name" value="Peptidase_A8"/>
    <property type="match status" value="1"/>
</dbReference>
<reference evidence="8" key="1">
    <citation type="submission" date="2016-10" db="EMBL/GenBank/DDBJ databases">
        <authorList>
            <person name="de Groot N.N."/>
        </authorList>
    </citation>
    <scope>NUCLEOTIDE SEQUENCE</scope>
</reference>
<name>A0A1W1D8K7_9ZZZZ</name>
<dbReference type="PROSITE" id="PS00855">
    <property type="entry name" value="SPASE_II"/>
    <property type="match status" value="1"/>
</dbReference>
<gene>
    <name evidence="8" type="ORF">MNB_SUP05-4-130</name>
</gene>
<organism evidence="8">
    <name type="scientific">hydrothermal vent metagenome</name>
    <dbReference type="NCBI Taxonomy" id="652676"/>
    <lineage>
        <taxon>unclassified sequences</taxon>
        <taxon>metagenomes</taxon>
        <taxon>ecological metagenomes</taxon>
    </lineage>
</organism>
<keyword evidence="5 7" id="KW-1133">Transmembrane helix</keyword>
<accession>A0A1W1D8K7</accession>
<keyword evidence="2" id="KW-0645">Protease</keyword>
<dbReference type="InterPro" id="IPR001872">
    <property type="entry name" value="Peptidase_A8"/>
</dbReference>
<dbReference type="GO" id="GO:0006508">
    <property type="term" value="P:proteolysis"/>
    <property type="evidence" value="ECO:0007669"/>
    <property type="project" value="UniProtKB-KW"/>
</dbReference>
<dbReference type="PANTHER" id="PTHR33695">
    <property type="entry name" value="LIPOPROTEIN SIGNAL PEPTIDASE"/>
    <property type="match status" value="1"/>
</dbReference>
<dbReference type="GO" id="GO:0004190">
    <property type="term" value="F:aspartic-type endopeptidase activity"/>
    <property type="evidence" value="ECO:0007669"/>
    <property type="project" value="UniProtKB-EC"/>
</dbReference>
<feature type="transmembrane region" description="Helical" evidence="7">
    <location>
        <begin position="92"/>
        <end position="116"/>
    </location>
</feature>
<sequence length="158" mass="17968">MKHLKWYLFVLLLIVADQLTKLLVYGYIKPHETFEITSFLSITHVHNYGAAFSFLANEDGWQQYFLVSISAVASLALIIWMSKTSSTQLAKLCALSLILSGAIGNLIDRFVLGFVIDFIDLHYQDLYWPVFNIADIVITLGVILLIMVDIKQNKKVKK</sequence>
<evidence type="ECO:0000256" key="2">
    <source>
        <dbReference type="ARBA" id="ARBA00022670"/>
    </source>
</evidence>
<keyword evidence="1" id="KW-1003">Cell membrane</keyword>
<proteinExistence type="inferred from homology"/>
<feature type="transmembrane region" description="Helical" evidence="7">
    <location>
        <begin position="61"/>
        <end position="80"/>
    </location>
</feature>
<evidence type="ECO:0000256" key="5">
    <source>
        <dbReference type="ARBA" id="ARBA00022989"/>
    </source>
</evidence>
<dbReference type="PANTHER" id="PTHR33695:SF1">
    <property type="entry name" value="LIPOPROTEIN SIGNAL PEPTIDASE"/>
    <property type="match status" value="1"/>
</dbReference>
<dbReference type="AlphaFoldDB" id="A0A1W1D8K7"/>
<dbReference type="NCBIfam" id="TIGR00077">
    <property type="entry name" value="lspA"/>
    <property type="match status" value="1"/>
</dbReference>
<evidence type="ECO:0000256" key="7">
    <source>
        <dbReference type="SAM" id="Phobius"/>
    </source>
</evidence>
<dbReference type="EC" id="3.4.23.36" evidence="8"/>
<keyword evidence="8" id="KW-0449">Lipoprotein</keyword>
<dbReference type="PRINTS" id="PR00781">
    <property type="entry name" value="LIPOSIGPTASE"/>
</dbReference>
<keyword evidence="3 7" id="KW-0812">Transmembrane</keyword>
<evidence type="ECO:0000256" key="4">
    <source>
        <dbReference type="ARBA" id="ARBA00022801"/>
    </source>
</evidence>
<evidence type="ECO:0000313" key="8">
    <source>
        <dbReference type="EMBL" id="SFV76973.1"/>
    </source>
</evidence>
<evidence type="ECO:0000256" key="1">
    <source>
        <dbReference type="ARBA" id="ARBA00022475"/>
    </source>
</evidence>